<evidence type="ECO:0000256" key="1">
    <source>
        <dbReference type="ARBA" id="ARBA00022723"/>
    </source>
</evidence>
<keyword evidence="7" id="KW-1185">Reference proteome</keyword>
<evidence type="ECO:0000313" key="7">
    <source>
        <dbReference type="Proteomes" id="UP001523216"/>
    </source>
</evidence>
<proteinExistence type="predicted"/>
<evidence type="ECO:0000313" key="6">
    <source>
        <dbReference type="EMBL" id="MCM4083840.1"/>
    </source>
</evidence>
<keyword evidence="4" id="KW-0812">Transmembrane</keyword>
<keyword evidence="4" id="KW-0472">Membrane</keyword>
<sequence>MNDEGAVTGRRGTRITSGSGRGLRGAGEAAKNAWRRGTGNRMVRRTGLVATMIVVAVGGIFAGLLVAGDTQADVGPFAARFSLTPSVSGDTDVQIPPLGSLGLDSHDGPAHLTVRLDTLDQDRTFALASDANGLAAASQTAAADLRHGVILLVERSIVAGLLGSLLLSALVFRNWRRVLASLGIAAVTLTATGAAAAITFKPSSIEEPTYNGLLANAPAVIGDARRIADQFSEYRDQLQRMVNNISKVYSTFSSLPVYEASPDTIRVLHVSDLHLNPAAWAVISAVVKQYDIDVVVDTGDINDWGSQLESSFADSIGSLDVPYVYVRGNHDSAVTAAAVAAEPNAVVLDNQSVTVAGLRIAGIGDPRFTPDKEADRKGGSVPEQLNASGSQLAATIAAAGTPVDIALVHDPASAGPLNGTVPLVLAGHRHAREVSFMPPVLERPETRLMVGGSTGGAGLRGLEGEEPTPLEMSVLYLDRTPALQAYDEITVGGSGTAEVTIRRHLAAGDAPGEPASPAPSAPDVESASPDPGTQASPLTSRPGVTTSSPRGN</sequence>
<organism evidence="6 7">
    <name type="scientific">Paractinoplanes hotanensis</name>
    <dbReference type="NCBI Taxonomy" id="2906497"/>
    <lineage>
        <taxon>Bacteria</taxon>
        <taxon>Bacillati</taxon>
        <taxon>Actinomycetota</taxon>
        <taxon>Actinomycetes</taxon>
        <taxon>Micromonosporales</taxon>
        <taxon>Micromonosporaceae</taxon>
        <taxon>Paractinoplanes</taxon>
    </lineage>
</organism>
<keyword evidence="4" id="KW-1133">Transmembrane helix</keyword>
<dbReference type="InterPro" id="IPR051158">
    <property type="entry name" value="Metallophosphoesterase_sf"/>
</dbReference>
<evidence type="ECO:0000259" key="5">
    <source>
        <dbReference type="Pfam" id="PF00149"/>
    </source>
</evidence>
<feature type="region of interest" description="Disordered" evidence="3">
    <location>
        <begin position="1"/>
        <end position="28"/>
    </location>
</feature>
<feature type="transmembrane region" description="Helical" evidence="4">
    <location>
        <begin position="46"/>
        <end position="67"/>
    </location>
</feature>
<dbReference type="Gene3D" id="3.60.21.10">
    <property type="match status" value="1"/>
</dbReference>
<protein>
    <submittedName>
        <fullName evidence="6">Metallophosphoesterase</fullName>
    </submittedName>
</protein>
<dbReference type="CDD" id="cd00838">
    <property type="entry name" value="MPP_superfamily"/>
    <property type="match status" value="1"/>
</dbReference>
<dbReference type="PANTHER" id="PTHR31302">
    <property type="entry name" value="TRANSMEMBRANE PROTEIN WITH METALLOPHOSPHOESTERASE DOMAIN-RELATED"/>
    <property type="match status" value="1"/>
</dbReference>
<feature type="transmembrane region" description="Helical" evidence="4">
    <location>
        <begin position="179"/>
        <end position="200"/>
    </location>
</feature>
<dbReference type="InterPro" id="IPR004843">
    <property type="entry name" value="Calcineurin-like_PHP"/>
</dbReference>
<evidence type="ECO:0000256" key="2">
    <source>
        <dbReference type="ARBA" id="ARBA00022801"/>
    </source>
</evidence>
<dbReference type="Proteomes" id="UP001523216">
    <property type="component" value="Unassembled WGS sequence"/>
</dbReference>
<evidence type="ECO:0000256" key="3">
    <source>
        <dbReference type="SAM" id="MobiDB-lite"/>
    </source>
</evidence>
<feature type="region of interest" description="Disordered" evidence="3">
    <location>
        <begin position="508"/>
        <end position="552"/>
    </location>
</feature>
<name>A0ABT0YDL0_9ACTN</name>
<dbReference type="SUPFAM" id="SSF56300">
    <property type="entry name" value="Metallo-dependent phosphatases"/>
    <property type="match status" value="1"/>
</dbReference>
<feature type="compositionally biased region" description="Low complexity" evidence="3">
    <location>
        <begin position="8"/>
        <end position="18"/>
    </location>
</feature>
<reference evidence="6 7" key="1">
    <citation type="submission" date="2022-06" db="EMBL/GenBank/DDBJ databases">
        <title>Actinoplanes abujensis sp. nov., isolated from Nigerian arid soil.</title>
        <authorList>
            <person name="Ding P."/>
        </authorList>
    </citation>
    <scope>NUCLEOTIDE SEQUENCE [LARGE SCALE GENOMIC DNA]</scope>
    <source>
        <strain evidence="7">TRM88002</strain>
    </source>
</reference>
<feature type="compositionally biased region" description="Low complexity" evidence="3">
    <location>
        <begin position="521"/>
        <end position="531"/>
    </location>
</feature>
<dbReference type="EMBL" id="JAMQOL010000066">
    <property type="protein sequence ID" value="MCM4083840.1"/>
    <property type="molecule type" value="Genomic_DNA"/>
</dbReference>
<keyword evidence="1" id="KW-0479">Metal-binding</keyword>
<accession>A0ABT0YDL0</accession>
<feature type="transmembrane region" description="Helical" evidence="4">
    <location>
        <begin position="149"/>
        <end position="172"/>
    </location>
</feature>
<dbReference type="Pfam" id="PF00149">
    <property type="entry name" value="Metallophos"/>
    <property type="match status" value="1"/>
</dbReference>
<feature type="domain" description="Calcineurin-like phosphoesterase" evidence="5">
    <location>
        <begin position="265"/>
        <end position="431"/>
    </location>
</feature>
<keyword evidence="2" id="KW-0378">Hydrolase</keyword>
<dbReference type="InterPro" id="IPR029052">
    <property type="entry name" value="Metallo-depent_PP-like"/>
</dbReference>
<comment type="caution">
    <text evidence="6">The sequence shown here is derived from an EMBL/GenBank/DDBJ whole genome shotgun (WGS) entry which is preliminary data.</text>
</comment>
<gene>
    <name evidence="6" type="ORF">LXN57_40465</name>
</gene>
<dbReference type="PANTHER" id="PTHR31302:SF31">
    <property type="entry name" value="PHOSPHODIESTERASE YAEI"/>
    <property type="match status" value="1"/>
</dbReference>
<feature type="compositionally biased region" description="Polar residues" evidence="3">
    <location>
        <begin position="533"/>
        <end position="552"/>
    </location>
</feature>
<evidence type="ECO:0000256" key="4">
    <source>
        <dbReference type="SAM" id="Phobius"/>
    </source>
</evidence>